<sequence length="233" mass="24405">PPVFEVTSSYQERDDEVQSDVSRLSKTSELKQSYNNFWEESKSSASQMASDTTTEEIVAENDNALIEVAENFDSFALGEPTKVFNASGSQGGFSLFRERSSVNVSTSAPAFGKPTSFGAATSAPIAFGAGLSASDNASGIPPAFVTPPNNVSALSSLPAPLRKHLGNQPNLQAFGQPTFGQPAFGQPAFGQPAFGQPAFGQHGFGQARPFGTPAVLSTALKPQSGSGFTRFAR</sequence>
<evidence type="ECO:0000256" key="1">
    <source>
        <dbReference type="SAM" id="MobiDB-lite"/>
    </source>
</evidence>
<dbReference type="Proteomes" id="UP000789901">
    <property type="component" value="Unassembled WGS sequence"/>
</dbReference>
<feature type="region of interest" description="Disordered" evidence="1">
    <location>
        <begin position="1"/>
        <end position="24"/>
    </location>
</feature>
<accession>A0ABN7WCS3</accession>
<feature type="non-terminal residue" evidence="2">
    <location>
        <position position="1"/>
    </location>
</feature>
<feature type="compositionally biased region" description="Polar residues" evidence="1">
    <location>
        <begin position="1"/>
        <end position="10"/>
    </location>
</feature>
<organism evidence="2 3">
    <name type="scientific">Gigaspora margarita</name>
    <dbReference type="NCBI Taxonomy" id="4874"/>
    <lineage>
        <taxon>Eukaryota</taxon>
        <taxon>Fungi</taxon>
        <taxon>Fungi incertae sedis</taxon>
        <taxon>Mucoromycota</taxon>
        <taxon>Glomeromycotina</taxon>
        <taxon>Glomeromycetes</taxon>
        <taxon>Diversisporales</taxon>
        <taxon>Gigasporaceae</taxon>
        <taxon>Gigaspora</taxon>
    </lineage>
</organism>
<comment type="caution">
    <text evidence="2">The sequence shown here is derived from an EMBL/GenBank/DDBJ whole genome shotgun (WGS) entry which is preliminary data.</text>
</comment>
<dbReference type="EMBL" id="CAJVQB010039105">
    <property type="protein sequence ID" value="CAG8826996.1"/>
    <property type="molecule type" value="Genomic_DNA"/>
</dbReference>
<keyword evidence="3" id="KW-1185">Reference proteome</keyword>
<evidence type="ECO:0000313" key="2">
    <source>
        <dbReference type="EMBL" id="CAG8826996.1"/>
    </source>
</evidence>
<gene>
    <name evidence="2" type="ORF">GMARGA_LOCUS29275</name>
</gene>
<name>A0ABN7WCS3_GIGMA</name>
<proteinExistence type="predicted"/>
<protein>
    <submittedName>
        <fullName evidence="2">20256_t:CDS:1</fullName>
    </submittedName>
</protein>
<evidence type="ECO:0000313" key="3">
    <source>
        <dbReference type="Proteomes" id="UP000789901"/>
    </source>
</evidence>
<reference evidence="2 3" key="1">
    <citation type="submission" date="2021-06" db="EMBL/GenBank/DDBJ databases">
        <authorList>
            <person name="Kallberg Y."/>
            <person name="Tangrot J."/>
            <person name="Rosling A."/>
        </authorList>
    </citation>
    <scope>NUCLEOTIDE SEQUENCE [LARGE SCALE GENOMIC DNA]</scope>
    <source>
        <strain evidence="2 3">120-4 pot B 10/14</strain>
    </source>
</reference>